<organism evidence="1 2">
    <name type="scientific">Aspergillus taichungensis</name>
    <dbReference type="NCBI Taxonomy" id="482145"/>
    <lineage>
        <taxon>Eukaryota</taxon>
        <taxon>Fungi</taxon>
        <taxon>Dikarya</taxon>
        <taxon>Ascomycota</taxon>
        <taxon>Pezizomycotina</taxon>
        <taxon>Eurotiomycetes</taxon>
        <taxon>Eurotiomycetidae</taxon>
        <taxon>Eurotiales</taxon>
        <taxon>Aspergillaceae</taxon>
        <taxon>Aspergillus</taxon>
        <taxon>Aspergillus subgen. Circumdati</taxon>
    </lineage>
</organism>
<accession>A0A2J5HNF3</accession>
<keyword evidence="2" id="KW-1185">Reference proteome</keyword>
<protein>
    <submittedName>
        <fullName evidence="1">Uncharacterized protein</fullName>
    </submittedName>
</protein>
<reference evidence="2" key="1">
    <citation type="submission" date="2017-12" db="EMBL/GenBank/DDBJ databases">
        <authorList>
            <consortium name="DOE Joint Genome Institute"/>
            <person name="Mondo S.J."/>
            <person name="Kjaerbolling I."/>
            <person name="Vesth T.C."/>
            <person name="Frisvad J.C."/>
            <person name="Nybo J.L."/>
            <person name="Theobald S."/>
            <person name="Kuo A."/>
            <person name="Bowyer P."/>
            <person name="Matsuda Y."/>
            <person name="Lyhne E.K."/>
            <person name="Kogle M.E."/>
            <person name="Clum A."/>
            <person name="Lipzen A."/>
            <person name="Salamov A."/>
            <person name="Ngan C.Y."/>
            <person name="Daum C."/>
            <person name="Chiniquy J."/>
            <person name="Barry K."/>
            <person name="LaButti K."/>
            <person name="Haridas S."/>
            <person name="Simmons B.A."/>
            <person name="Magnuson J.K."/>
            <person name="Mortensen U.H."/>
            <person name="Larsen T.O."/>
            <person name="Grigoriev I.V."/>
            <person name="Baker S.E."/>
            <person name="Andersen M.R."/>
            <person name="Nordberg H.P."/>
            <person name="Cantor M.N."/>
            <person name="Hua S.X."/>
        </authorList>
    </citation>
    <scope>NUCLEOTIDE SEQUENCE [LARGE SCALE GENOMIC DNA]</scope>
    <source>
        <strain evidence="2">IBT 19404</strain>
    </source>
</reference>
<name>A0A2J5HNF3_9EURO</name>
<evidence type="ECO:0000313" key="2">
    <source>
        <dbReference type="Proteomes" id="UP000235023"/>
    </source>
</evidence>
<dbReference type="Proteomes" id="UP000235023">
    <property type="component" value="Unassembled WGS sequence"/>
</dbReference>
<gene>
    <name evidence="1" type="ORF">BDW42DRAFT_187218</name>
</gene>
<sequence length="160" mass="18195">MSVDSDELDKILRCVRVVAGKLSYQSVSIDLLTTIDDRLIKRFYLHQEDSTRAHKRTTDLMDAIFWAILLENSGEMISGICATQLKISCYHALLIRLNLKPDKLQKLLDGGLERLVIPWEDNTPEQQECYSILATAGTDPLTTPLSNELYRSFLLGMSQY</sequence>
<evidence type="ECO:0000313" key="1">
    <source>
        <dbReference type="EMBL" id="PLN78671.1"/>
    </source>
</evidence>
<dbReference type="AlphaFoldDB" id="A0A2J5HNF3"/>
<dbReference type="EMBL" id="KZ559572">
    <property type="protein sequence ID" value="PLN78671.1"/>
    <property type="molecule type" value="Genomic_DNA"/>
</dbReference>
<proteinExistence type="predicted"/>
<dbReference type="OrthoDB" id="4358016at2759"/>